<dbReference type="PRINTS" id="PR00034">
    <property type="entry name" value="HTHCRP"/>
</dbReference>
<dbReference type="Gene3D" id="1.10.10.10">
    <property type="entry name" value="Winged helix-like DNA-binding domain superfamily/Winged helix DNA-binding domain"/>
    <property type="match status" value="1"/>
</dbReference>
<dbReference type="Pfam" id="PF00027">
    <property type="entry name" value="cNMP_binding"/>
    <property type="match status" value="1"/>
</dbReference>
<dbReference type="GO" id="GO:0003700">
    <property type="term" value="F:DNA-binding transcription factor activity"/>
    <property type="evidence" value="ECO:0007669"/>
    <property type="project" value="TreeGrafter"/>
</dbReference>
<reference evidence="6 7" key="1">
    <citation type="submission" date="2017-06" db="EMBL/GenBank/DDBJ databases">
        <authorList>
            <person name="Kim H.J."/>
            <person name="Triplett B.A."/>
        </authorList>
    </citation>
    <scope>NUCLEOTIDE SEQUENCE [LARGE SCALE GENOMIC DNA]</scope>
    <source>
        <strain evidence="6 7">DSM 13116</strain>
    </source>
</reference>
<feature type="domain" description="Cyclic nucleotide-binding" evidence="4">
    <location>
        <begin position="14"/>
        <end position="117"/>
    </location>
</feature>
<dbReference type="Gene3D" id="2.60.120.10">
    <property type="entry name" value="Jelly Rolls"/>
    <property type="match status" value="1"/>
</dbReference>
<evidence type="ECO:0000256" key="1">
    <source>
        <dbReference type="ARBA" id="ARBA00023015"/>
    </source>
</evidence>
<dbReference type="GO" id="GO:0005829">
    <property type="term" value="C:cytosol"/>
    <property type="evidence" value="ECO:0007669"/>
    <property type="project" value="TreeGrafter"/>
</dbReference>
<dbReference type="InterPro" id="IPR018490">
    <property type="entry name" value="cNMP-bd_dom_sf"/>
</dbReference>
<dbReference type="EMBL" id="FZOC01000007">
    <property type="protein sequence ID" value="SNS15184.1"/>
    <property type="molecule type" value="Genomic_DNA"/>
</dbReference>
<keyword evidence="2" id="KW-0238">DNA-binding</keyword>
<dbReference type="InterPro" id="IPR036388">
    <property type="entry name" value="WH-like_DNA-bd_sf"/>
</dbReference>
<dbReference type="Pfam" id="PF13545">
    <property type="entry name" value="HTH_Crp_2"/>
    <property type="match status" value="1"/>
</dbReference>
<dbReference type="SMART" id="SM00419">
    <property type="entry name" value="HTH_CRP"/>
    <property type="match status" value="1"/>
</dbReference>
<dbReference type="PANTHER" id="PTHR24567">
    <property type="entry name" value="CRP FAMILY TRANSCRIPTIONAL REGULATORY PROTEIN"/>
    <property type="match status" value="1"/>
</dbReference>
<dbReference type="OrthoDB" id="892842at2"/>
<dbReference type="SUPFAM" id="SSF51206">
    <property type="entry name" value="cAMP-binding domain-like"/>
    <property type="match status" value="1"/>
</dbReference>
<dbReference type="SUPFAM" id="SSF46785">
    <property type="entry name" value="Winged helix' DNA-binding domain"/>
    <property type="match status" value="1"/>
</dbReference>
<gene>
    <name evidence="6" type="ORF">SAMN04488503_2953</name>
</gene>
<accession>A0A239C6X4</accession>
<evidence type="ECO:0000256" key="2">
    <source>
        <dbReference type="ARBA" id="ARBA00023125"/>
    </source>
</evidence>
<sequence>MEQDKLAALARVRLFEGLPKAQLATLAEIAQLKRVAAGQILFEAGQPGTHFYAVVSGKVRIYRSAPSGKEQVLHVFGAGEAFAEVPVFEGKTYPASAQTLDDSVLLTIPRKGFVEVLRRDPELALGVMALLSARLRGFVGQIAQLSLKEVPERLAGYLLLLRAAQHTDELVLDLPKGQIAAYLGTIPETLSRAFKKLSDQGLIETSGPSVRLLDPEGLAALAEAVR</sequence>
<evidence type="ECO:0000313" key="7">
    <source>
        <dbReference type="Proteomes" id="UP000198324"/>
    </source>
</evidence>
<organism evidence="6 7">
    <name type="scientific">Humidesulfovibrio mexicanus</name>
    <dbReference type="NCBI Taxonomy" id="147047"/>
    <lineage>
        <taxon>Bacteria</taxon>
        <taxon>Pseudomonadati</taxon>
        <taxon>Thermodesulfobacteriota</taxon>
        <taxon>Desulfovibrionia</taxon>
        <taxon>Desulfovibrionales</taxon>
        <taxon>Desulfovibrionaceae</taxon>
        <taxon>Humidesulfovibrio</taxon>
    </lineage>
</organism>
<evidence type="ECO:0000256" key="3">
    <source>
        <dbReference type="ARBA" id="ARBA00023163"/>
    </source>
</evidence>
<dbReference type="PROSITE" id="PS51063">
    <property type="entry name" value="HTH_CRP_2"/>
    <property type="match status" value="1"/>
</dbReference>
<proteinExistence type="predicted"/>
<name>A0A239C6X4_9BACT</name>
<dbReference type="SMART" id="SM00100">
    <property type="entry name" value="cNMP"/>
    <property type="match status" value="1"/>
</dbReference>
<dbReference type="PANTHER" id="PTHR24567:SF74">
    <property type="entry name" value="HTH-TYPE TRANSCRIPTIONAL REGULATOR ARCR"/>
    <property type="match status" value="1"/>
</dbReference>
<dbReference type="InterPro" id="IPR050397">
    <property type="entry name" value="Env_Response_Regulators"/>
</dbReference>
<dbReference type="InterPro" id="IPR014710">
    <property type="entry name" value="RmlC-like_jellyroll"/>
</dbReference>
<keyword evidence="3" id="KW-0804">Transcription</keyword>
<dbReference type="GO" id="GO:0003677">
    <property type="term" value="F:DNA binding"/>
    <property type="evidence" value="ECO:0007669"/>
    <property type="project" value="UniProtKB-KW"/>
</dbReference>
<dbReference type="Proteomes" id="UP000198324">
    <property type="component" value="Unassembled WGS sequence"/>
</dbReference>
<feature type="domain" description="HTH crp-type" evidence="5">
    <location>
        <begin position="148"/>
        <end position="216"/>
    </location>
</feature>
<dbReference type="AlphaFoldDB" id="A0A239C6X4"/>
<dbReference type="RefSeq" id="WP_089275150.1">
    <property type="nucleotide sequence ID" value="NZ_FZOC01000007.1"/>
</dbReference>
<dbReference type="PROSITE" id="PS50042">
    <property type="entry name" value="CNMP_BINDING_3"/>
    <property type="match status" value="1"/>
</dbReference>
<keyword evidence="1" id="KW-0805">Transcription regulation</keyword>
<dbReference type="CDD" id="cd00038">
    <property type="entry name" value="CAP_ED"/>
    <property type="match status" value="1"/>
</dbReference>
<dbReference type="InterPro" id="IPR036390">
    <property type="entry name" value="WH_DNA-bd_sf"/>
</dbReference>
<evidence type="ECO:0000313" key="6">
    <source>
        <dbReference type="EMBL" id="SNS15184.1"/>
    </source>
</evidence>
<keyword evidence="7" id="KW-1185">Reference proteome</keyword>
<evidence type="ECO:0000259" key="5">
    <source>
        <dbReference type="PROSITE" id="PS51063"/>
    </source>
</evidence>
<protein>
    <submittedName>
        <fullName evidence="6">CRP/FNR family transcriptional regulator, anaerobic regulatory protein</fullName>
    </submittedName>
</protein>
<evidence type="ECO:0000259" key="4">
    <source>
        <dbReference type="PROSITE" id="PS50042"/>
    </source>
</evidence>
<dbReference type="InterPro" id="IPR012318">
    <property type="entry name" value="HTH_CRP"/>
</dbReference>
<dbReference type="InterPro" id="IPR000595">
    <property type="entry name" value="cNMP-bd_dom"/>
</dbReference>